<feature type="region of interest" description="Disordered" evidence="1">
    <location>
        <begin position="999"/>
        <end position="1026"/>
    </location>
</feature>
<keyword evidence="3" id="KW-1185">Reference proteome</keyword>
<gene>
    <name evidence="2" type="ORF">NCTC11370_01379</name>
</gene>
<dbReference type="InterPro" id="IPR038498">
    <property type="entry name" value="OspF/SpvC_sf"/>
</dbReference>
<dbReference type="Gene3D" id="3.30.2430.10">
    <property type="entry name" value="phosphothreonine lyase"/>
    <property type="match status" value="1"/>
</dbReference>
<dbReference type="GeneID" id="93292047"/>
<dbReference type="EMBL" id="UGGT01000001">
    <property type="protein sequence ID" value="STO21314.1"/>
    <property type="molecule type" value="Genomic_DNA"/>
</dbReference>
<dbReference type="Proteomes" id="UP000254554">
    <property type="component" value="Unassembled WGS sequence"/>
</dbReference>
<organism evidence="2 3">
    <name type="scientific">Fluoribacter dumoffii</name>
    <dbReference type="NCBI Taxonomy" id="463"/>
    <lineage>
        <taxon>Bacteria</taxon>
        <taxon>Pseudomonadati</taxon>
        <taxon>Pseudomonadota</taxon>
        <taxon>Gammaproteobacteria</taxon>
        <taxon>Legionellales</taxon>
        <taxon>Legionellaceae</taxon>
        <taxon>Fluoribacter</taxon>
    </lineage>
</organism>
<dbReference type="RefSeq" id="WP_019349718.1">
    <property type="nucleotide sequence ID" value="NZ_UGGT01000001.1"/>
</dbReference>
<evidence type="ECO:0000256" key="1">
    <source>
        <dbReference type="SAM" id="MobiDB-lite"/>
    </source>
</evidence>
<dbReference type="AlphaFoldDB" id="A0A377G9B2"/>
<reference evidence="2 3" key="1">
    <citation type="submission" date="2018-06" db="EMBL/GenBank/DDBJ databases">
        <authorList>
            <consortium name="Pathogen Informatics"/>
            <person name="Doyle S."/>
        </authorList>
    </citation>
    <scope>NUCLEOTIDE SEQUENCE [LARGE SCALE GENOMIC DNA]</scope>
    <source>
        <strain evidence="2 3">NCTC11370</strain>
    </source>
</reference>
<evidence type="ECO:0000313" key="3">
    <source>
        <dbReference type="Proteomes" id="UP000254554"/>
    </source>
</evidence>
<dbReference type="OrthoDB" id="5654206at2"/>
<name>A0A377G9B2_9GAMM</name>
<proteinExistence type="predicted"/>
<feature type="compositionally biased region" description="Basic and acidic residues" evidence="1">
    <location>
        <begin position="999"/>
        <end position="1012"/>
    </location>
</feature>
<evidence type="ECO:0000313" key="2">
    <source>
        <dbReference type="EMBL" id="STO21314.1"/>
    </source>
</evidence>
<accession>A0A377G9B2</accession>
<sequence length="1249" mass="144299">MSKLSTLNLASLIINCVVRSDFYNQETEKDNELKSILLEKDVEKLAYWLQLHSFLKYKLDKILAEFSEINIEDPNPTVASAMNDVIFDFLKEKKTKHNLPKFAAEDFSNTDYVALSQEISNLDSQLRSTDSSLREDLVRPLLNAKTRRNRDLSRPANMKAIGAPNYASEYAHKKLVKAIAGLMPGDRQQILYYHFGEAHAFGFDVERTPEGKLKIFSFESVTDPKHLHALQLLHDSLTQLDEDFEIRSCNSFLQKDGFNCATYTYAVLSELSKYDHVYDYLPEVSEEDSDVTSLKGQKISMRKADSPFANQDRTFTFEVTGQIRWVRLCDMPTKIISMGQSHTEMEKLLKLSPDFDLDPAKFVEMLKEKYQFIPSSPQITKYINRRREHIASHIENSTEEVKQEPYQRALEKMPLLAQIDKGQLPDFNKEIIENKSLTLDEKIKYIKNLFLTITMRRGICSSIRSYSIKEFSEHEINVLILLRNEYLRLLGELGFEHLKKVISDYGEPIFHNDLDTVFQQRQVPAQPLSTILREVLNKGQKVAIYRDISEFSLPKGLKIHNPFISRYEGNPSEITAEAIDEIFSQLEEEFRDPETGISFFDAKQKIQLIKKFFDKCGQNEIADLTSQQIHAMFLMRNQCIRLLTELIDDKEFINYLKSMSFYFRKLDTARSEFVGKIGEQLDPSIKSSHAEMEKHFSRKALLFIDNHIHESYFGQFITLPDNPLFSLINTENFTKEKIVKALEKIQEDYRDIEGQSRFTLWDLVNFIDEASKWSKDTKTREELKNAYLTILSKHEEGYKNINFHGRTTLDIIDSLIGHNLSIETYEQLILARLNTADNLLVKLTILDAAFLHVAPNPNRRKIKQEGYTQQQLRDINVLRSVYMKLIQNEPYDRENTDFNSKLKNFLDKRDYYGEHNPHNLIDLTYSDADGNKLNSIRSEIDRLSDGESRPIKQIVIENDLISKDETSWISFSNLLSLMHRWLSYFIVNVNKAVEIEKQNKKATEKGKEKDDAVTPPSSENKDTNPHASCTLGFFSNSSSKQTISQEQNLSSVINSFYTSSEALYRSERLNVELNRSGDSWIQYNRLHPDVGGFEDTWKLNFAILKEDLPKAFEIMATIAQKNDLACFKVMTQNQAKIDASELSQMFGREMVVYCGANPEFNGAKWIEIINEIEFALDEAGVRPSRDSAPSSNRSIGKYTSYTHHAWTTGMETKECYVPFDQGIKETGLEDEDLFKDYNPSAHIKQCKSN</sequence>
<protein>
    <submittedName>
        <fullName evidence="2">Uncharacterized protein</fullName>
    </submittedName>
</protein>